<organism evidence="9">
    <name type="scientific">freshwater metagenome</name>
    <dbReference type="NCBI Taxonomy" id="449393"/>
    <lineage>
        <taxon>unclassified sequences</taxon>
        <taxon>metagenomes</taxon>
        <taxon>ecological metagenomes</taxon>
    </lineage>
</organism>
<evidence type="ECO:0000256" key="5">
    <source>
        <dbReference type="ARBA" id="ARBA00023136"/>
    </source>
</evidence>
<dbReference type="SUPFAM" id="SSF103481">
    <property type="entry name" value="Multidrug resistance efflux transporter EmrE"/>
    <property type="match status" value="2"/>
</dbReference>
<dbReference type="EMBL" id="CAEZUA010000051">
    <property type="protein sequence ID" value="CAB4590941.1"/>
    <property type="molecule type" value="Genomic_DNA"/>
</dbReference>
<sequence>MTKRLRLAPFALLAVSMMWGSTFVLMKSAITRQDVNSFLFSRFALAVVAMIVLRPRVLKLLTKDMLAKGFFAGCFLGAGYILQTLGLARTTAAVTGFVTGLYVVATPLIGALILKQKISRKTWLYVAMATVGLALLSLHGWSIGTGELLVLASAIAFASHIIALEQWSKGRDTYALTIVQLGTCALMTGIASLKEGYQAPPDAGVWAVVIFTAIFATAIAFIVQTWSQAHMASTKVAVILTMEVVFAALFAVLFGGESLTLQISLGGILVVSAMYFIVMDQA</sequence>
<feature type="transmembrane region" description="Helical" evidence="6">
    <location>
        <begin position="123"/>
        <end position="142"/>
    </location>
</feature>
<proteinExistence type="predicted"/>
<evidence type="ECO:0000313" key="8">
    <source>
        <dbReference type="EMBL" id="CAB4590941.1"/>
    </source>
</evidence>
<feature type="transmembrane region" description="Helical" evidence="6">
    <location>
        <begin position="94"/>
        <end position="114"/>
    </location>
</feature>
<evidence type="ECO:0000313" key="15">
    <source>
        <dbReference type="EMBL" id="CAB4969116.1"/>
    </source>
</evidence>
<dbReference type="PANTHER" id="PTHR42920:SF5">
    <property type="entry name" value="EAMA DOMAIN-CONTAINING PROTEIN"/>
    <property type="match status" value="1"/>
</dbReference>
<dbReference type="PANTHER" id="PTHR42920">
    <property type="entry name" value="OS03G0707200 PROTEIN-RELATED"/>
    <property type="match status" value="1"/>
</dbReference>
<evidence type="ECO:0000256" key="1">
    <source>
        <dbReference type="ARBA" id="ARBA00004651"/>
    </source>
</evidence>
<reference evidence="9" key="1">
    <citation type="submission" date="2020-05" db="EMBL/GenBank/DDBJ databases">
        <authorList>
            <person name="Chiriac C."/>
            <person name="Salcher M."/>
            <person name="Ghai R."/>
            <person name="Kavagutti S V."/>
        </authorList>
    </citation>
    <scope>NUCLEOTIDE SEQUENCE</scope>
</reference>
<evidence type="ECO:0000256" key="4">
    <source>
        <dbReference type="ARBA" id="ARBA00022989"/>
    </source>
</evidence>
<evidence type="ECO:0000313" key="9">
    <source>
        <dbReference type="EMBL" id="CAB4660879.1"/>
    </source>
</evidence>
<feature type="domain" description="EamA" evidence="7">
    <location>
        <begin position="10"/>
        <end position="137"/>
    </location>
</feature>
<accession>A0A6J6LJS7</accession>
<dbReference type="InterPro" id="IPR037185">
    <property type="entry name" value="EmrE-like"/>
</dbReference>
<dbReference type="EMBL" id="CAEZZZ010000036">
    <property type="protein sequence ID" value="CAB4779771.1"/>
    <property type="molecule type" value="Genomic_DNA"/>
</dbReference>
<evidence type="ECO:0000313" key="14">
    <source>
        <dbReference type="EMBL" id="CAB4892169.1"/>
    </source>
</evidence>
<evidence type="ECO:0000256" key="6">
    <source>
        <dbReference type="SAM" id="Phobius"/>
    </source>
</evidence>
<evidence type="ECO:0000256" key="2">
    <source>
        <dbReference type="ARBA" id="ARBA00022475"/>
    </source>
</evidence>
<comment type="subcellular location">
    <subcellularLocation>
        <location evidence="1">Cell membrane</location>
        <topology evidence="1">Multi-pass membrane protein</topology>
    </subcellularLocation>
</comment>
<name>A0A6J6LJS7_9ZZZZ</name>
<keyword evidence="4 6" id="KW-1133">Transmembrane helix</keyword>
<feature type="transmembrane region" description="Helical" evidence="6">
    <location>
        <begin position="65"/>
        <end position="82"/>
    </location>
</feature>
<dbReference type="EMBL" id="CAFBPG010000017">
    <property type="protein sequence ID" value="CAB5005517.1"/>
    <property type="molecule type" value="Genomic_DNA"/>
</dbReference>
<dbReference type="EMBL" id="CAEZWS010000015">
    <property type="protein sequence ID" value="CAB4660879.1"/>
    <property type="molecule type" value="Genomic_DNA"/>
</dbReference>
<keyword evidence="5 6" id="KW-0472">Membrane</keyword>
<evidence type="ECO:0000313" key="10">
    <source>
        <dbReference type="EMBL" id="CAB4687265.1"/>
    </source>
</evidence>
<keyword evidence="3 6" id="KW-0812">Transmembrane</keyword>
<dbReference type="InterPro" id="IPR051258">
    <property type="entry name" value="Diverse_Substrate_Transporter"/>
</dbReference>
<dbReference type="EMBL" id="CAFAAR010000012">
    <property type="protein sequence ID" value="CAB4797522.1"/>
    <property type="molecule type" value="Genomic_DNA"/>
</dbReference>
<feature type="domain" description="EamA" evidence="7">
    <location>
        <begin position="145"/>
        <end position="278"/>
    </location>
</feature>
<dbReference type="EMBL" id="CAFBMI010000007">
    <property type="protein sequence ID" value="CAB4892169.1"/>
    <property type="molecule type" value="Genomic_DNA"/>
</dbReference>
<evidence type="ECO:0000313" key="16">
    <source>
        <dbReference type="EMBL" id="CAB5005517.1"/>
    </source>
</evidence>
<feature type="transmembrane region" description="Helical" evidence="6">
    <location>
        <begin position="205"/>
        <end position="224"/>
    </location>
</feature>
<evidence type="ECO:0000313" key="11">
    <source>
        <dbReference type="EMBL" id="CAB4779771.1"/>
    </source>
</evidence>
<gene>
    <name evidence="8" type="ORF">UFOPK1773_00832</name>
    <name evidence="9" type="ORF">UFOPK2288_00442</name>
    <name evidence="10" type="ORF">UFOPK2589_00026</name>
    <name evidence="11" type="ORF">UFOPK2931_00701</name>
    <name evidence="12" type="ORF">UFOPK3056_00281</name>
    <name evidence="13" type="ORF">UFOPK3287_00552</name>
    <name evidence="14" type="ORF">UFOPK3558_00178</name>
    <name evidence="15" type="ORF">UFOPK3916_00200</name>
    <name evidence="16" type="ORF">UFOPK4074_00346</name>
</gene>
<feature type="transmembrane region" description="Helical" evidence="6">
    <location>
        <begin position="36"/>
        <end position="53"/>
    </location>
</feature>
<feature type="transmembrane region" description="Helical" evidence="6">
    <location>
        <begin position="174"/>
        <end position="193"/>
    </location>
</feature>
<evidence type="ECO:0000256" key="3">
    <source>
        <dbReference type="ARBA" id="ARBA00022692"/>
    </source>
</evidence>
<dbReference type="InterPro" id="IPR000620">
    <property type="entry name" value="EamA_dom"/>
</dbReference>
<protein>
    <submittedName>
        <fullName evidence="9">Unannotated protein</fullName>
    </submittedName>
</protein>
<dbReference type="AlphaFoldDB" id="A0A6J6LJS7"/>
<dbReference type="EMBL" id="CAFBJH010000025">
    <property type="protein sequence ID" value="CAB4849505.1"/>
    <property type="molecule type" value="Genomic_DNA"/>
</dbReference>
<keyword evidence="2" id="KW-1003">Cell membrane</keyword>
<evidence type="ECO:0000313" key="12">
    <source>
        <dbReference type="EMBL" id="CAB4797522.1"/>
    </source>
</evidence>
<evidence type="ECO:0000259" key="7">
    <source>
        <dbReference type="Pfam" id="PF00892"/>
    </source>
</evidence>
<feature type="transmembrane region" description="Helical" evidence="6">
    <location>
        <begin position="148"/>
        <end position="167"/>
    </location>
</feature>
<dbReference type="GO" id="GO:0005886">
    <property type="term" value="C:plasma membrane"/>
    <property type="evidence" value="ECO:0007669"/>
    <property type="project" value="UniProtKB-SubCell"/>
</dbReference>
<dbReference type="Pfam" id="PF00892">
    <property type="entry name" value="EamA"/>
    <property type="match status" value="2"/>
</dbReference>
<feature type="transmembrane region" description="Helical" evidence="6">
    <location>
        <begin position="261"/>
        <end position="278"/>
    </location>
</feature>
<evidence type="ECO:0000313" key="13">
    <source>
        <dbReference type="EMBL" id="CAB4849505.1"/>
    </source>
</evidence>
<dbReference type="EMBL" id="CAFBOE010000007">
    <property type="protein sequence ID" value="CAB4969116.1"/>
    <property type="molecule type" value="Genomic_DNA"/>
</dbReference>
<dbReference type="EMBL" id="CAEZXT010000001">
    <property type="protein sequence ID" value="CAB4687265.1"/>
    <property type="molecule type" value="Genomic_DNA"/>
</dbReference>
<feature type="transmembrane region" description="Helical" evidence="6">
    <location>
        <begin position="236"/>
        <end position="255"/>
    </location>
</feature>